<name>A0A381PAP2_9ZZZZ</name>
<dbReference type="SMART" id="SM00357">
    <property type="entry name" value="CSP"/>
    <property type="match status" value="1"/>
</dbReference>
<feature type="compositionally biased region" description="Polar residues" evidence="7">
    <location>
        <begin position="118"/>
        <end position="129"/>
    </location>
</feature>
<proteinExistence type="inferred from homology"/>
<keyword evidence="6" id="KW-0804">Transcription</keyword>
<keyword evidence="4" id="KW-0694">RNA-binding</keyword>
<feature type="region of interest" description="Disordered" evidence="7">
    <location>
        <begin position="79"/>
        <end position="169"/>
    </location>
</feature>
<dbReference type="EMBL" id="UINC01000928">
    <property type="protein sequence ID" value="SUZ64020.1"/>
    <property type="molecule type" value="Genomic_DNA"/>
</dbReference>
<dbReference type="InterPro" id="IPR003593">
    <property type="entry name" value="AAA+_ATPase"/>
</dbReference>
<feature type="compositionally biased region" description="Basic and acidic residues" evidence="7">
    <location>
        <begin position="130"/>
        <end position="141"/>
    </location>
</feature>
<keyword evidence="3" id="KW-0067">ATP-binding</keyword>
<keyword evidence="3" id="KW-0547">Nucleotide-binding</keyword>
<dbReference type="PROSITE" id="PS51856">
    <property type="entry name" value="RHO_RNA_BD"/>
    <property type="match status" value="1"/>
</dbReference>
<accession>A0A381PAP2</accession>
<evidence type="ECO:0000256" key="2">
    <source>
        <dbReference type="ARBA" id="ARBA00022801"/>
    </source>
</evidence>
<dbReference type="NCBIfam" id="NF006886">
    <property type="entry name" value="PRK09376.1"/>
    <property type="match status" value="1"/>
</dbReference>
<dbReference type="HAMAP" id="MF_01884">
    <property type="entry name" value="Rho"/>
    <property type="match status" value="1"/>
</dbReference>
<keyword evidence="3" id="KW-0347">Helicase</keyword>
<gene>
    <name evidence="9" type="ORF">METZ01_LOCUS16874</name>
</gene>
<dbReference type="GO" id="GO:0006353">
    <property type="term" value="P:DNA-templated transcription termination"/>
    <property type="evidence" value="ECO:0007669"/>
    <property type="project" value="UniProtKB-KW"/>
</dbReference>
<feature type="compositionally biased region" description="Basic and acidic residues" evidence="7">
    <location>
        <begin position="100"/>
        <end position="110"/>
    </location>
</feature>
<dbReference type="InterPro" id="IPR027417">
    <property type="entry name" value="P-loop_NTPase"/>
</dbReference>
<feature type="non-terminal residue" evidence="9">
    <location>
        <position position="1"/>
    </location>
</feature>
<dbReference type="Pfam" id="PF07497">
    <property type="entry name" value="Rho_RNA_bind"/>
    <property type="match status" value="1"/>
</dbReference>
<evidence type="ECO:0000256" key="3">
    <source>
        <dbReference type="ARBA" id="ARBA00022806"/>
    </source>
</evidence>
<keyword evidence="1" id="KW-0806">Transcription termination</keyword>
<feature type="domain" description="Rho RNA-BD" evidence="8">
    <location>
        <begin position="171"/>
        <end position="244"/>
    </location>
</feature>
<dbReference type="GO" id="GO:0005524">
    <property type="term" value="F:ATP binding"/>
    <property type="evidence" value="ECO:0007669"/>
    <property type="project" value="InterPro"/>
</dbReference>
<evidence type="ECO:0000259" key="8">
    <source>
        <dbReference type="PROSITE" id="PS51856"/>
    </source>
</evidence>
<keyword evidence="5" id="KW-0805">Transcription regulation</keyword>
<dbReference type="InterPro" id="IPR000194">
    <property type="entry name" value="ATPase_F1/V1/A1_a/bsu_nucl-bd"/>
</dbReference>
<evidence type="ECO:0000256" key="1">
    <source>
        <dbReference type="ARBA" id="ARBA00022472"/>
    </source>
</evidence>
<dbReference type="SMART" id="SM00382">
    <property type="entry name" value="AAA"/>
    <property type="match status" value="1"/>
</dbReference>
<reference evidence="9" key="1">
    <citation type="submission" date="2018-05" db="EMBL/GenBank/DDBJ databases">
        <authorList>
            <person name="Lanie J.A."/>
            <person name="Ng W.-L."/>
            <person name="Kazmierczak K.M."/>
            <person name="Andrzejewski T.M."/>
            <person name="Davidsen T.M."/>
            <person name="Wayne K.J."/>
            <person name="Tettelin H."/>
            <person name="Glass J.I."/>
            <person name="Rusch D."/>
            <person name="Podicherti R."/>
            <person name="Tsui H.-C.T."/>
            <person name="Winkler M.E."/>
        </authorList>
    </citation>
    <scope>NUCLEOTIDE SEQUENCE</scope>
</reference>
<evidence type="ECO:0000256" key="5">
    <source>
        <dbReference type="ARBA" id="ARBA00023015"/>
    </source>
</evidence>
<dbReference type="Pfam" id="PF00006">
    <property type="entry name" value="ATP-synt_ab"/>
    <property type="match status" value="1"/>
</dbReference>
<organism evidence="9">
    <name type="scientific">marine metagenome</name>
    <dbReference type="NCBI Taxonomy" id="408172"/>
    <lineage>
        <taxon>unclassified sequences</taxon>
        <taxon>metagenomes</taxon>
        <taxon>ecological metagenomes</taxon>
    </lineage>
</organism>
<dbReference type="Gene3D" id="3.40.50.300">
    <property type="entry name" value="P-loop containing nucleotide triphosphate hydrolases"/>
    <property type="match status" value="1"/>
</dbReference>
<dbReference type="PANTHER" id="PTHR46425">
    <property type="entry name" value="TRANSCRIPTION TERMINATION FACTOR RHO"/>
    <property type="match status" value="1"/>
</dbReference>
<dbReference type="InterPro" id="IPR004665">
    <property type="entry name" value="Term_rho"/>
</dbReference>
<evidence type="ECO:0000256" key="7">
    <source>
        <dbReference type="SAM" id="MobiDB-lite"/>
    </source>
</evidence>
<feature type="region of interest" description="Disordered" evidence="7">
    <location>
        <begin position="1"/>
        <end position="26"/>
    </location>
</feature>
<dbReference type="SUPFAM" id="SSF52540">
    <property type="entry name" value="P-loop containing nucleoside triphosphate hydrolases"/>
    <property type="match status" value="1"/>
</dbReference>
<dbReference type="GO" id="GO:0004386">
    <property type="term" value="F:helicase activity"/>
    <property type="evidence" value="ECO:0007669"/>
    <property type="project" value="UniProtKB-KW"/>
</dbReference>
<dbReference type="GO" id="GO:0016787">
    <property type="term" value="F:hydrolase activity"/>
    <property type="evidence" value="ECO:0007669"/>
    <property type="project" value="UniProtKB-KW"/>
</dbReference>
<dbReference type="AlphaFoldDB" id="A0A381PAP2"/>
<evidence type="ECO:0000256" key="6">
    <source>
        <dbReference type="ARBA" id="ARBA00023163"/>
    </source>
</evidence>
<dbReference type="PANTHER" id="PTHR46425:SF1">
    <property type="entry name" value="TRANSCRIPTION TERMINATION FACTOR RHO"/>
    <property type="match status" value="1"/>
</dbReference>
<evidence type="ECO:0000313" key="9">
    <source>
        <dbReference type="EMBL" id="SUZ64020.1"/>
    </source>
</evidence>
<evidence type="ECO:0000256" key="4">
    <source>
        <dbReference type="ARBA" id="ARBA00022884"/>
    </source>
</evidence>
<dbReference type="GO" id="GO:0008186">
    <property type="term" value="F:ATP-dependent activity, acting on RNA"/>
    <property type="evidence" value="ECO:0007669"/>
    <property type="project" value="InterPro"/>
</dbReference>
<protein>
    <recommendedName>
        <fullName evidence="8">Rho RNA-BD domain-containing protein</fullName>
    </recommendedName>
</protein>
<dbReference type="InterPro" id="IPR012340">
    <property type="entry name" value="NA-bd_OB-fold"/>
</dbReference>
<dbReference type="InterPro" id="IPR011113">
    <property type="entry name" value="Rho_RNA-bd"/>
</dbReference>
<dbReference type="GO" id="GO:0003723">
    <property type="term" value="F:RNA binding"/>
    <property type="evidence" value="ECO:0007669"/>
    <property type="project" value="UniProtKB-KW"/>
</dbReference>
<keyword evidence="2" id="KW-0378">Hydrolase</keyword>
<dbReference type="InterPro" id="IPR011129">
    <property type="entry name" value="CSD"/>
</dbReference>
<dbReference type="SUPFAM" id="SSF50249">
    <property type="entry name" value="Nucleic acid-binding proteins"/>
    <property type="match status" value="1"/>
</dbReference>
<sequence length="550" mass="59379">VYLAKPATGSGWRPPTRTDRAAPSPLPAQFACRHHEDEMSDQPDRALLESKTRDDLVAMAAALGLEIAPRARKATIIDDILKGPTGGHESDSNNPSNPDSGHRASEEAARDAAQAASGETSAEDNNSGESPRDEEQSKQERDENEPGVAEPGNRRRRRRGRDRDDNWQGEPVECEGILDLRDEGYGFLRTQGALPSNDDVYVAAKQVRAHGLRKGDIVKGASRPAARNEKNPALLRVDEINGAEPDESSERPLFEDLTAVHPREPLTLEGNGTENLTARAVDLIAPIGKGQRGLVVSPPECGKTSTIRELAVAIETTHPDLHVIVLLIDERPEEVTDIAAVVEGEVLASTFDRPADEHIQVAELTLERAKRMVEGGLDVVILLDGLSRLARAYNLAAPGNGRVLVEGVDAAALYPPKRFFGAARAIEEGGSLTIIATAAVETGWRLDEMILESLQGTANSVVRLDRRAADRRVYPAIDAVTSCTRELHRLNGEESAFKAQALADTLVAIEEADENQKGSALDWVLERIAATSSNQEILNRLPVPGHSASS</sequence>
<dbReference type="Gene3D" id="2.40.50.140">
    <property type="entry name" value="Nucleic acid-binding proteins"/>
    <property type="match status" value="1"/>
</dbReference>